<feature type="non-terminal residue" evidence="1">
    <location>
        <position position="60"/>
    </location>
</feature>
<evidence type="ECO:0000313" key="2">
    <source>
        <dbReference type="Proteomes" id="UP000262954"/>
    </source>
</evidence>
<evidence type="ECO:0000313" key="1">
    <source>
        <dbReference type="EMBL" id="HBJ10066.1"/>
    </source>
</evidence>
<accession>A0A354M6C7</accession>
<protein>
    <submittedName>
        <fullName evidence="1">Uncharacterized protein</fullName>
    </submittedName>
</protein>
<comment type="caution">
    <text evidence="1">The sequence shown here is derived from an EMBL/GenBank/DDBJ whole genome shotgun (WGS) entry which is preliminary data.</text>
</comment>
<dbReference type="EMBL" id="DNWC01000171">
    <property type="protein sequence ID" value="HBJ10066.1"/>
    <property type="molecule type" value="Genomic_DNA"/>
</dbReference>
<organism evidence="1 2">
    <name type="scientific">Coprobacter fastidiosus</name>
    <dbReference type="NCBI Taxonomy" id="1099853"/>
    <lineage>
        <taxon>Bacteria</taxon>
        <taxon>Pseudomonadati</taxon>
        <taxon>Bacteroidota</taxon>
        <taxon>Bacteroidia</taxon>
        <taxon>Bacteroidales</taxon>
        <taxon>Barnesiellaceae</taxon>
        <taxon>Coprobacter</taxon>
    </lineage>
</organism>
<dbReference type="AlphaFoldDB" id="A0A354M6C7"/>
<name>A0A354M6C7_9BACT</name>
<gene>
    <name evidence="1" type="ORF">DDY73_13795</name>
</gene>
<sequence length="60" mass="6562">MIYIVLHKQSLFDIALQLYGSIAGVFALAATNNIQDITVDLQPGVSLEYNVGDVVDKPIR</sequence>
<reference evidence="1 2" key="1">
    <citation type="journal article" date="2018" name="Nat. Biotechnol.">
        <title>A standardized bacterial taxonomy based on genome phylogeny substantially revises the tree of life.</title>
        <authorList>
            <person name="Parks D.H."/>
            <person name="Chuvochina M."/>
            <person name="Waite D.W."/>
            <person name="Rinke C."/>
            <person name="Skarshewski A."/>
            <person name="Chaumeil P.A."/>
            <person name="Hugenholtz P."/>
        </authorList>
    </citation>
    <scope>NUCLEOTIDE SEQUENCE [LARGE SCALE GENOMIC DNA]</scope>
    <source>
        <strain evidence="1">UBA11482</strain>
    </source>
</reference>
<dbReference type="Proteomes" id="UP000262954">
    <property type="component" value="Unassembled WGS sequence"/>
</dbReference>
<proteinExistence type="predicted"/>